<sequence>MVEKARLIFQEIKRQIAKEIFKPNLLELEKAVEKLIGEYDTANWENRFVVGSALEILFCAFLKSLGFECKWLKEARYDLAIEGINFSLKSNFTGKGDIRLINILGDEKVVWQEPTLFFISEIGICYADPQMGIATKHTNDALVVETKEIKKMVENNEEWVIPIHIPTKPKDSKKIKTASYDVAKSILEEINSQHLKKYLISL</sequence>
<evidence type="ECO:0008006" key="2">
    <source>
        <dbReference type="Google" id="ProtNLM"/>
    </source>
</evidence>
<comment type="caution">
    <text evidence="1">The sequence shown here is derived from an EMBL/GenBank/DDBJ whole genome shotgun (WGS) entry which is preliminary data.</text>
</comment>
<name>A0A7V5Y075_UNCW3</name>
<dbReference type="EMBL" id="DTHS01000025">
    <property type="protein sequence ID" value="HHR48802.1"/>
    <property type="molecule type" value="Genomic_DNA"/>
</dbReference>
<organism evidence="1">
    <name type="scientific">candidate division WOR-3 bacterium</name>
    <dbReference type="NCBI Taxonomy" id="2052148"/>
    <lineage>
        <taxon>Bacteria</taxon>
        <taxon>Bacteria division WOR-3</taxon>
    </lineage>
</organism>
<evidence type="ECO:0000313" key="1">
    <source>
        <dbReference type="EMBL" id="HHR48802.1"/>
    </source>
</evidence>
<gene>
    <name evidence="1" type="ORF">ENV79_04065</name>
</gene>
<protein>
    <recommendedName>
        <fullName evidence="2">Restriction endonuclease</fullName>
    </recommendedName>
</protein>
<reference evidence="1" key="1">
    <citation type="journal article" date="2020" name="mSystems">
        <title>Genome- and Community-Level Interaction Insights into Carbon Utilization and Element Cycling Functions of Hydrothermarchaeota in Hydrothermal Sediment.</title>
        <authorList>
            <person name="Zhou Z."/>
            <person name="Liu Y."/>
            <person name="Xu W."/>
            <person name="Pan J."/>
            <person name="Luo Z.H."/>
            <person name="Li M."/>
        </authorList>
    </citation>
    <scope>NUCLEOTIDE SEQUENCE [LARGE SCALE GENOMIC DNA]</scope>
    <source>
        <strain evidence="1">SpSt-791</strain>
    </source>
</reference>
<dbReference type="AlphaFoldDB" id="A0A7V5Y075"/>
<accession>A0A7V5Y075</accession>
<proteinExistence type="predicted"/>